<feature type="non-terminal residue" evidence="2">
    <location>
        <position position="125"/>
    </location>
</feature>
<organism evidence="2">
    <name type="scientific">Tanacetum cinerariifolium</name>
    <name type="common">Dalmatian daisy</name>
    <name type="synonym">Chrysanthemum cinerariifolium</name>
    <dbReference type="NCBI Taxonomy" id="118510"/>
    <lineage>
        <taxon>Eukaryota</taxon>
        <taxon>Viridiplantae</taxon>
        <taxon>Streptophyta</taxon>
        <taxon>Embryophyta</taxon>
        <taxon>Tracheophyta</taxon>
        <taxon>Spermatophyta</taxon>
        <taxon>Magnoliopsida</taxon>
        <taxon>eudicotyledons</taxon>
        <taxon>Gunneridae</taxon>
        <taxon>Pentapetalae</taxon>
        <taxon>asterids</taxon>
        <taxon>campanulids</taxon>
        <taxon>Asterales</taxon>
        <taxon>Asteraceae</taxon>
        <taxon>Asteroideae</taxon>
        <taxon>Anthemideae</taxon>
        <taxon>Anthemidinae</taxon>
        <taxon>Tanacetum</taxon>
    </lineage>
</organism>
<feature type="region of interest" description="Disordered" evidence="1">
    <location>
        <begin position="101"/>
        <end position="125"/>
    </location>
</feature>
<sequence>MVKKSVGGGRRGIQVMSLLQKEAAAASSVKSVGSGRRGIQVMPLSQKEAASTLIVVADFVRRSTDVGSTSASTSRPERLKVQKKHCEEHLHFLNIDVQQENRKDGDIGGNGEAAPNMLRVNKDIK</sequence>
<evidence type="ECO:0000313" key="2">
    <source>
        <dbReference type="EMBL" id="GEY66116.1"/>
    </source>
</evidence>
<name>A0A699HRW5_TANCI</name>
<dbReference type="AlphaFoldDB" id="A0A699HRW5"/>
<comment type="caution">
    <text evidence="2">The sequence shown here is derived from an EMBL/GenBank/DDBJ whole genome shotgun (WGS) entry which is preliminary data.</text>
</comment>
<dbReference type="EMBL" id="BKCJ010197928">
    <property type="protein sequence ID" value="GEY66116.1"/>
    <property type="molecule type" value="Genomic_DNA"/>
</dbReference>
<protein>
    <submittedName>
        <fullName evidence="2">Uncharacterized protein</fullName>
    </submittedName>
</protein>
<accession>A0A699HRW5</accession>
<gene>
    <name evidence="2" type="ORF">Tci_438090</name>
</gene>
<reference evidence="2" key="1">
    <citation type="journal article" date="2019" name="Sci. Rep.">
        <title>Draft genome of Tanacetum cinerariifolium, the natural source of mosquito coil.</title>
        <authorList>
            <person name="Yamashiro T."/>
            <person name="Shiraishi A."/>
            <person name="Satake H."/>
            <person name="Nakayama K."/>
        </authorList>
    </citation>
    <scope>NUCLEOTIDE SEQUENCE</scope>
</reference>
<evidence type="ECO:0000256" key="1">
    <source>
        <dbReference type="SAM" id="MobiDB-lite"/>
    </source>
</evidence>
<proteinExistence type="predicted"/>